<dbReference type="SFLD" id="SFLDS00003">
    <property type="entry name" value="Haloacid_Dehalogenase"/>
    <property type="match status" value="1"/>
</dbReference>
<dbReference type="EMBL" id="NDWU01000003">
    <property type="protein sequence ID" value="PUA34118.1"/>
    <property type="molecule type" value="Genomic_DNA"/>
</dbReference>
<dbReference type="NCBIfam" id="TIGR01549">
    <property type="entry name" value="HAD-SF-IA-v1"/>
    <property type="match status" value="1"/>
</dbReference>
<dbReference type="PANTHER" id="PTHR43316">
    <property type="entry name" value="HYDROLASE, HALOACID DELAHOGENASE-RELATED"/>
    <property type="match status" value="1"/>
</dbReference>
<comment type="caution">
    <text evidence="3">The sequence shown here is derived from an EMBL/GenBank/DDBJ whole genome shotgun (WGS) entry which is preliminary data.</text>
</comment>
<dbReference type="InterPro" id="IPR023214">
    <property type="entry name" value="HAD_sf"/>
</dbReference>
<gene>
    <name evidence="3" type="ORF">B9J98_01680</name>
</gene>
<dbReference type="Gene3D" id="3.40.50.1000">
    <property type="entry name" value="HAD superfamily/HAD-like"/>
    <property type="match status" value="1"/>
</dbReference>
<dbReference type="AlphaFoldDB" id="A0A2R7Y991"/>
<dbReference type="InterPro" id="IPR036412">
    <property type="entry name" value="HAD-like_sf"/>
</dbReference>
<dbReference type="NCBIfam" id="TIGR01493">
    <property type="entry name" value="HAD-SF-IA-v2"/>
    <property type="match status" value="1"/>
</dbReference>
<dbReference type="PANTHER" id="PTHR43316:SF9">
    <property type="entry name" value="ACID DEHALOGENASE, PUTATIVE (AFU_ORTHOLOGUE AFUA_6G14460)-RELATED"/>
    <property type="match status" value="1"/>
</dbReference>
<dbReference type="InterPro" id="IPR006439">
    <property type="entry name" value="HAD-SF_hydro_IA"/>
</dbReference>
<dbReference type="PRINTS" id="PR00413">
    <property type="entry name" value="HADHALOGNASE"/>
</dbReference>
<evidence type="ECO:0000256" key="2">
    <source>
        <dbReference type="ARBA" id="ARBA00022801"/>
    </source>
</evidence>
<evidence type="ECO:0000256" key="1">
    <source>
        <dbReference type="ARBA" id="ARBA00007958"/>
    </source>
</evidence>
<dbReference type="SFLD" id="SFLDG01129">
    <property type="entry name" value="C1.5:_HAD__Beta-PGM__Phosphata"/>
    <property type="match status" value="1"/>
</dbReference>
<dbReference type="GO" id="GO:0019120">
    <property type="term" value="F:hydrolase activity, acting on acid halide bonds, in C-halide compounds"/>
    <property type="evidence" value="ECO:0007669"/>
    <property type="project" value="InterPro"/>
</dbReference>
<reference evidence="3 4" key="1">
    <citation type="submission" date="2017-04" db="EMBL/GenBank/DDBJ databases">
        <title>Draft Aigarchaeota genome from a New Zealand hot spring.</title>
        <authorList>
            <person name="Reysenbach A.-L."/>
            <person name="Donaho J.A."/>
            <person name="Gerhart J."/>
            <person name="Kelley J.F."/>
            <person name="Kouba K."/>
            <person name="Podar M."/>
            <person name="Stott M."/>
        </authorList>
    </citation>
    <scope>NUCLEOTIDE SEQUENCE [LARGE SCALE GENOMIC DNA]</scope>
    <source>
        <strain evidence="3">NZ13_MG1</strain>
    </source>
</reference>
<comment type="similarity">
    <text evidence="1">Belongs to the HAD-like hydrolase superfamily.</text>
</comment>
<dbReference type="Proteomes" id="UP000244066">
    <property type="component" value="Unassembled WGS sequence"/>
</dbReference>
<sequence length="222" mass="26149">MHMFETITFDCYGTLIDWESGAREFFSRIISRKRKNVKVEDFLYRWLEEDLRQVQGPYRPYREVLKASLRRVMEGFGMDYSEIDGEEFVSSIRSWRPFPEVEPALKSLKKRYKLGIVSNTDNDIIAESIRLMGVDFDYVVTAEDVRAYKPSKKVFEYVINKLGLEKDRVLHVSFSPDYDIMPAKSLGLCVAWIDRKGLGESVRFEYDYRFKDLIQLRDALMG</sequence>
<evidence type="ECO:0000313" key="3">
    <source>
        <dbReference type="EMBL" id="PUA34118.1"/>
    </source>
</evidence>
<dbReference type="SUPFAM" id="SSF56784">
    <property type="entry name" value="HAD-like"/>
    <property type="match status" value="1"/>
</dbReference>
<organism evidence="3 4">
    <name type="scientific">Candidatus Terraquivivens tikiterensis</name>
    <dbReference type="NCBI Taxonomy" id="1980982"/>
    <lineage>
        <taxon>Archaea</taxon>
        <taxon>Nitrososphaerota</taxon>
        <taxon>Candidatus Wolframiiraptoraceae</taxon>
        <taxon>Candidatus Terraquivivens</taxon>
    </lineage>
</organism>
<dbReference type="CDD" id="cd02588">
    <property type="entry name" value="HAD_L2-DEX"/>
    <property type="match status" value="1"/>
</dbReference>
<accession>A0A2R7Y991</accession>
<evidence type="ECO:0000313" key="4">
    <source>
        <dbReference type="Proteomes" id="UP000244066"/>
    </source>
</evidence>
<dbReference type="NCBIfam" id="TIGR01428">
    <property type="entry name" value="HAD_type_II"/>
    <property type="match status" value="1"/>
</dbReference>
<proteinExistence type="inferred from homology"/>
<dbReference type="InterPro" id="IPR051540">
    <property type="entry name" value="S-2-haloacid_dehalogenase"/>
</dbReference>
<dbReference type="InterPro" id="IPR006328">
    <property type="entry name" value="2-HAD"/>
</dbReference>
<keyword evidence="2" id="KW-0378">Hydrolase</keyword>
<name>A0A2R7Y991_9ARCH</name>
<dbReference type="Pfam" id="PF00702">
    <property type="entry name" value="Hydrolase"/>
    <property type="match status" value="1"/>
</dbReference>
<protein>
    <submittedName>
        <fullName evidence="3">Haloacid dehalogenase, type II</fullName>
    </submittedName>
</protein>
<dbReference type="Gene3D" id="1.10.150.750">
    <property type="match status" value="1"/>
</dbReference>